<evidence type="ECO:0000256" key="4">
    <source>
        <dbReference type="ARBA" id="ARBA00022827"/>
    </source>
</evidence>
<dbReference type="Proteomes" id="UP001562354">
    <property type="component" value="Unassembled WGS sequence"/>
</dbReference>
<feature type="compositionally biased region" description="Basic and acidic residues" evidence="5">
    <location>
        <begin position="19"/>
        <end position="28"/>
    </location>
</feature>
<evidence type="ECO:0000313" key="7">
    <source>
        <dbReference type="EMBL" id="KAL1296897.1"/>
    </source>
</evidence>
<organism evidence="7 8">
    <name type="scientific">Neodothiora populina</name>
    <dbReference type="NCBI Taxonomy" id="2781224"/>
    <lineage>
        <taxon>Eukaryota</taxon>
        <taxon>Fungi</taxon>
        <taxon>Dikarya</taxon>
        <taxon>Ascomycota</taxon>
        <taxon>Pezizomycotina</taxon>
        <taxon>Dothideomycetes</taxon>
        <taxon>Dothideomycetidae</taxon>
        <taxon>Dothideales</taxon>
        <taxon>Dothioraceae</taxon>
        <taxon>Neodothiora</taxon>
    </lineage>
</organism>
<dbReference type="GeneID" id="95978211"/>
<dbReference type="InterPro" id="IPR005101">
    <property type="entry name" value="Cryptochr/Photolyase_FAD-bd"/>
</dbReference>
<dbReference type="Gene3D" id="1.25.40.80">
    <property type="match status" value="1"/>
</dbReference>
<dbReference type="SUPFAM" id="SSF48173">
    <property type="entry name" value="Cryptochrome/photolyase FAD-binding domain"/>
    <property type="match status" value="1"/>
</dbReference>
<dbReference type="Gene3D" id="1.10.579.10">
    <property type="entry name" value="DNA Cyclobutane Dipyrimidine Photolyase, subunit A, domain 3"/>
    <property type="match status" value="1"/>
</dbReference>
<proteinExistence type="inferred from homology"/>
<feature type="region of interest" description="Disordered" evidence="5">
    <location>
        <begin position="1"/>
        <end position="28"/>
    </location>
</feature>
<dbReference type="SUPFAM" id="SSF52425">
    <property type="entry name" value="Cryptochrome/photolyase, N-terminal domain"/>
    <property type="match status" value="1"/>
</dbReference>
<gene>
    <name evidence="7" type="ORF">AAFC00_004511</name>
</gene>
<feature type="region of interest" description="Disordered" evidence="5">
    <location>
        <begin position="192"/>
        <end position="245"/>
    </location>
</feature>
<dbReference type="Gene3D" id="3.40.50.620">
    <property type="entry name" value="HUPs"/>
    <property type="match status" value="1"/>
</dbReference>
<keyword evidence="4" id="KW-0274">FAD</keyword>
<comment type="caution">
    <text evidence="7">The sequence shown here is derived from an EMBL/GenBank/DDBJ whole genome shotgun (WGS) entry which is preliminary data.</text>
</comment>
<evidence type="ECO:0000256" key="3">
    <source>
        <dbReference type="ARBA" id="ARBA00022630"/>
    </source>
</evidence>
<keyword evidence="3" id="KW-0285">Flavoprotein</keyword>
<dbReference type="RefSeq" id="XP_069196579.1">
    <property type="nucleotide sequence ID" value="XM_069344164.1"/>
</dbReference>
<accession>A0ABR3P288</accession>
<keyword evidence="8" id="KW-1185">Reference proteome</keyword>
<evidence type="ECO:0000313" key="8">
    <source>
        <dbReference type="Proteomes" id="UP001562354"/>
    </source>
</evidence>
<dbReference type="InterPro" id="IPR002081">
    <property type="entry name" value="Cryptochrome/DNA_photolyase_1"/>
</dbReference>
<feature type="domain" description="Photolyase/cryptochrome alpha/beta" evidence="6">
    <location>
        <begin position="28"/>
        <end position="160"/>
    </location>
</feature>
<name>A0ABR3P288_9PEZI</name>
<protein>
    <recommendedName>
        <fullName evidence="6">Photolyase/cryptochrome alpha/beta domain-containing protein</fullName>
    </recommendedName>
</protein>
<sequence>MPPKKAKVQPKSTKQSEPSGKDNNEGPRRVIHWYRTDLRLHDSPSLAHALSLNPTALYCVWTWDPHYVYRARVGANRWQFLTDSQRNLSESLTSLNPTQKLLVVREAPQTVFPKLLKQWGITDVVFEKDTDAYARARDDAVVEICRQMDVRVTVVKGGRTLWDPDEIVKCNGGKPTMTITQLQAAGAKIGEVDRPLPAPTSLPDVGDTSLEGVEQSVPDQKPDFNEGGRQEGEKENSYGGGIAGPNGDFGVPTMEELGLGEATTPHRGGETLALEVLEKVIADEDFTGTFEKPKTAPTAFEPQSTCLTSPHLHFGTLSVHEFWWRVEAVLDKRRKEKKPVSEPPTSLHGQLLFRDMYFAAQAAQGYYFAQQASNSICRFIPWHLPSTHDISSSPIPNLITGSYTIDSPVAEQWFQRWKHGQTGFPWIDGLMRQLRTEGWIHHLGRHAVACFLTRGGCYIHWERGAEVFEELLLDHETACNSGNWMWLACVAFYSQFYRCYSPVAFGKKWDPEGAFIRKYVPELAALDKKYIYEPWKAPIADQRAAGVVVKGEGDVSGKGDSVQRDDNGSMVYPKPMFDFSERREICISGLKEAYAVGLHGDDSRVLDGSWKALFKDEGEGPTRGQKGGIGGDAGEEDVDKSAGIKQEQMTPRGKKRERGQGTLDSAFKKTRK</sequence>
<evidence type="ECO:0000256" key="2">
    <source>
        <dbReference type="ARBA" id="ARBA00005862"/>
    </source>
</evidence>
<comment type="cofactor">
    <cofactor evidence="1">
        <name>FAD</name>
        <dbReference type="ChEBI" id="CHEBI:57692"/>
    </cofactor>
</comment>
<dbReference type="Pfam" id="PF00875">
    <property type="entry name" value="DNA_photolyase"/>
    <property type="match status" value="1"/>
</dbReference>
<comment type="similarity">
    <text evidence="2">Belongs to the DNA photolyase class-1 family.</text>
</comment>
<dbReference type="PANTHER" id="PTHR11455">
    <property type="entry name" value="CRYPTOCHROME"/>
    <property type="match status" value="1"/>
</dbReference>
<feature type="region of interest" description="Disordered" evidence="5">
    <location>
        <begin position="614"/>
        <end position="672"/>
    </location>
</feature>
<dbReference type="InterPro" id="IPR036134">
    <property type="entry name" value="Crypto/Photolyase_FAD-like_sf"/>
</dbReference>
<dbReference type="InterPro" id="IPR014729">
    <property type="entry name" value="Rossmann-like_a/b/a_fold"/>
</dbReference>
<dbReference type="InterPro" id="IPR006050">
    <property type="entry name" value="DNA_photolyase_N"/>
</dbReference>
<evidence type="ECO:0000256" key="5">
    <source>
        <dbReference type="SAM" id="MobiDB-lite"/>
    </source>
</evidence>
<dbReference type="InterPro" id="IPR036155">
    <property type="entry name" value="Crypto/Photolyase_N_sf"/>
</dbReference>
<dbReference type="PROSITE" id="PS51645">
    <property type="entry name" value="PHR_CRY_ALPHA_BETA"/>
    <property type="match status" value="1"/>
</dbReference>
<evidence type="ECO:0000259" key="6">
    <source>
        <dbReference type="PROSITE" id="PS51645"/>
    </source>
</evidence>
<dbReference type="EMBL" id="JBFMKM010000016">
    <property type="protein sequence ID" value="KAL1296897.1"/>
    <property type="molecule type" value="Genomic_DNA"/>
</dbReference>
<dbReference type="PANTHER" id="PTHR11455:SF9">
    <property type="entry name" value="CRYPTOCHROME CIRCADIAN CLOCK 5 ISOFORM X1"/>
    <property type="match status" value="1"/>
</dbReference>
<feature type="compositionally biased region" description="Basic and acidic residues" evidence="5">
    <location>
        <begin position="220"/>
        <end position="236"/>
    </location>
</feature>
<dbReference type="Pfam" id="PF03441">
    <property type="entry name" value="FAD_binding_7"/>
    <property type="match status" value="1"/>
</dbReference>
<evidence type="ECO:0000256" key="1">
    <source>
        <dbReference type="ARBA" id="ARBA00001974"/>
    </source>
</evidence>
<reference evidence="7 8" key="1">
    <citation type="submission" date="2024-07" db="EMBL/GenBank/DDBJ databases">
        <title>Draft sequence of the Neodothiora populina.</title>
        <authorList>
            <person name="Drown D.D."/>
            <person name="Schuette U.S."/>
            <person name="Buechlein A.B."/>
            <person name="Rusch D.R."/>
            <person name="Winton L.W."/>
            <person name="Adams G.A."/>
        </authorList>
    </citation>
    <scope>NUCLEOTIDE SEQUENCE [LARGE SCALE GENOMIC DNA]</scope>
    <source>
        <strain evidence="7 8">CPC 39397</strain>
    </source>
</reference>